<dbReference type="Proteomes" id="UP000199233">
    <property type="component" value="Unassembled WGS sequence"/>
</dbReference>
<evidence type="ECO:0000313" key="4">
    <source>
        <dbReference type="Proteomes" id="UP000199233"/>
    </source>
</evidence>
<evidence type="ECO:0000256" key="2">
    <source>
        <dbReference type="ARBA" id="ARBA00023002"/>
    </source>
</evidence>
<protein>
    <submittedName>
        <fullName evidence="3">NAD(P)-dependent dehydrogenase, short-chain alcohol dehydrogenase family</fullName>
    </submittedName>
</protein>
<evidence type="ECO:0000256" key="1">
    <source>
        <dbReference type="ARBA" id="ARBA00006484"/>
    </source>
</evidence>
<dbReference type="PRINTS" id="PR00080">
    <property type="entry name" value="SDRFAMILY"/>
</dbReference>
<evidence type="ECO:0000313" key="3">
    <source>
        <dbReference type="EMBL" id="SEQ26776.1"/>
    </source>
</evidence>
<keyword evidence="2" id="KW-0560">Oxidoreductase</keyword>
<name>A0A1H9EM09_9GAMM</name>
<dbReference type="PRINTS" id="PR00081">
    <property type="entry name" value="GDHRDH"/>
</dbReference>
<dbReference type="InterPro" id="IPR036291">
    <property type="entry name" value="NAD(P)-bd_dom_sf"/>
</dbReference>
<comment type="similarity">
    <text evidence="1">Belongs to the short-chain dehydrogenases/reductases (SDR) family.</text>
</comment>
<organism evidence="3 4">
    <name type="scientific">Solimonas aquatica</name>
    <dbReference type="NCBI Taxonomy" id="489703"/>
    <lineage>
        <taxon>Bacteria</taxon>
        <taxon>Pseudomonadati</taxon>
        <taxon>Pseudomonadota</taxon>
        <taxon>Gammaproteobacteria</taxon>
        <taxon>Nevskiales</taxon>
        <taxon>Nevskiaceae</taxon>
        <taxon>Solimonas</taxon>
    </lineage>
</organism>
<accession>A0A1H9EM09</accession>
<dbReference type="PANTHER" id="PTHR24321:SF8">
    <property type="entry name" value="ESTRADIOL 17-BETA-DEHYDROGENASE 8-RELATED"/>
    <property type="match status" value="1"/>
</dbReference>
<dbReference type="FunFam" id="3.40.50.720:FF:000084">
    <property type="entry name" value="Short-chain dehydrogenase reductase"/>
    <property type="match status" value="1"/>
</dbReference>
<dbReference type="GO" id="GO:0016491">
    <property type="term" value="F:oxidoreductase activity"/>
    <property type="evidence" value="ECO:0007669"/>
    <property type="project" value="UniProtKB-KW"/>
</dbReference>
<dbReference type="OrthoDB" id="9806974at2"/>
<dbReference type="PANTHER" id="PTHR24321">
    <property type="entry name" value="DEHYDROGENASES, SHORT CHAIN"/>
    <property type="match status" value="1"/>
</dbReference>
<gene>
    <name evidence="3" type="ORF">SAMN04488038_10588</name>
</gene>
<dbReference type="CDD" id="cd05233">
    <property type="entry name" value="SDR_c"/>
    <property type="match status" value="1"/>
</dbReference>
<dbReference type="EMBL" id="FOFS01000005">
    <property type="protein sequence ID" value="SEQ26776.1"/>
    <property type="molecule type" value="Genomic_DNA"/>
</dbReference>
<keyword evidence="4" id="KW-1185">Reference proteome</keyword>
<proteinExistence type="inferred from homology"/>
<sequence>MQHQHKTVLVTGGGGGIGRVTALTFSQRGYRLAICDIDAGAARDTAQLIREGGGIASWHEADISQSEQVQRLLREVIREHGKLDVAFNNAGVSGGRVPLAEIEEDDFDRCLHTNLKGTWLCMKYQIRQMLEQGGGVIVNNCSINGINGSVGASYCSTKHGVAGLTKSAALAYARRNIRVNAVCPGLIDAGLGAKLIQKFADQPAALTAAIPVGHVGSAEDVAEAVLWLSSDAARFTHGHLLLVDGGYSVH</sequence>
<dbReference type="SUPFAM" id="SSF51735">
    <property type="entry name" value="NAD(P)-binding Rossmann-fold domains"/>
    <property type="match status" value="1"/>
</dbReference>
<dbReference type="InterPro" id="IPR002347">
    <property type="entry name" value="SDR_fam"/>
</dbReference>
<dbReference type="AlphaFoldDB" id="A0A1H9EM09"/>
<reference evidence="4" key="1">
    <citation type="submission" date="2016-10" db="EMBL/GenBank/DDBJ databases">
        <authorList>
            <person name="Varghese N."/>
            <person name="Submissions S."/>
        </authorList>
    </citation>
    <scope>NUCLEOTIDE SEQUENCE [LARGE SCALE GENOMIC DNA]</scope>
    <source>
        <strain evidence="4">DSM 25927</strain>
    </source>
</reference>
<dbReference type="STRING" id="489703.SAMN04488038_10588"/>
<dbReference type="Gene3D" id="3.40.50.720">
    <property type="entry name" value="NAD(P)-binding Rossmann-like Domain"/>
    <property type="match status" value="1"/>
</dbReference>
<dbReference type="RefSeq" id="WP_093284065.1">
    <property type="nucleotide sequence ID" value="NZ_FOFS01000005.1"/>
</dbReference>
<dbReference type="Pfam" id="PF13561">
    <property type="entry name" value="adh_short_C2"/>
    <property type="match status" value="1"/>
</dbReference>